<dbReference type="Pfam" id="PF13884">
    <property type="entry name" value="Peptidase_S74"/>
    <property type="match status" value="1"/>
</dbReference>
<dbReference type="PROSITE" id="PS51688">
    <property type="entry name" value="ICA"/>
    <property type="match status" value="1"/>
</dbReference>
<gene>
    <name evidence="2" type="ORF">RZN05_00185</name>
</gene>
<sequence>MQMNENKRPRSALKTYFAKNAIPTEAQFAQLIESGINQRDDGLYKNAGDALAIEAAGDDTSLKRAANFYLSFADADPAWSVALKARATPGNPATARLGWSVLDAAGNACLTIDAATANVGIGTVEPKDKLEVNGRIRAGIMSIGPWPANTRYGFVGVNTLDQGQPGNYALLQGSGVEPGATMLNSPSIIRLRLNNVDKLVVADTGITMALPLRVNGTFTPSAGEGGGIVFPPDPAGGSGDLAWMRYFSRGGESMTLEIGTSNDADDHISLMPAGSVGIGTRTPANKLDVFGDIALNGKHALRGSDNWLRLNQDLKFSEGVHTPGLLAPNSLNVGGAGGWVNPGGGNIAYVGTLNKLDVAVAFASYIRCADFYIGGHPGRRAAPGRALVDDNATLVLNFAGDWPQARIDGIVNIPRLIQASSAALKEDIAPVSGKDAEAIVEALDPVSFRWKDDPSTTHLGFIAENCPDEVTTAAHDGIFLSHIVAALTRVVRDQAGTIATLEQRLGAIEGQAA</sequence>
<dbReference type="Proteomes" id="UP001273531">
    <property type="component" value="Unassembled WGS sequence"/>
</dbReference>
<dbReference type="EMBL" id="JAWJEJ010000001">
    <property type="protein sequence ID" value="MDV3455383.1"/>
    <property type="molecule type" value="Genomic_DNA"/>
</dbReference>
<name>A0ABU3Y1X5_9SPHN</name>
<feature type="domain" description="Peptidase S74" evidence="1">
    <location>
        <begin position="420"/>
        <end position="512"/>
    </location>
</feature>
<keyword evidence="3" id="KW-1185">Reference proteome</keyword>
<proteinExistence type="predicted"/>
<accession>A0ABU3Y1X5</accession>
<evidence type="ECO:0000259" key="1">
    <source>
        <dbReference type="PROSITE" id="PS51688"/>
    </source>
</evidence>
<reference evidence="2 3" key="1">
    <citation type="submission" date="2023-10" db="EMBL/GenBank/DDBJ databases">
        <title>Sphingomonas sp. HF-S4 16S ribosomal RNA gene Genome sequencing and assembly.</title>
        <authorList>
            <person name="Lee H."/>
        </authorList>
    </citation>
    <scope>NUCLEOTIDE SEQUENCE [LARGE SCALE GENOMIC DNA]</scope>
    <source>
        <strain evidence="2 3">HF-S4</strain>
    </source>
</reference>
<comment type="caution">
    <text evidence="2">The sequence shown here is derived from an EMBL/GenBank/DDBJ whole genome shotgun (WGS) entry which is preliminary data.</text>
</comment>
<protein>
    <submittedName>
        <fullName evidence="2">Tail fiber domain-containing protein</fullName>
    </submittedName>
</protein>
<evidence type="ECO:0000313" key="2">
    <source>
        <dbReference type="EMBL" id="MDV3455383.1"/>
    </source>
</evidence>
<dbReference type="RefSeq" id="WP_317224607.1">
    <property type="nucleotide sequence ID" value="NZ_JAWJEJ010000001.1"/>
</dbReference>
<evidence type="ECO:0000313" key="3">
    <source>
        <dbReference type="Proteomes" id="UP001273531"/>
    </source>
</evidence>
<dbReference type="InterPro" id="IPR030392">
    <property type="entry name" value="S74_ICA"/>
</dbReference>
<organism evidence="2 3">
    <name type="scientific">Sphingomonas agrestis</name>
    <dbReference type="NCBI Taxonomy" id="3080540"/>
    <lineage>
        <taxon>Bacteria</taxon>
        <taxon>Pseudomonadati</taxon>
        <taxon>Pseudomonadota</taxon>
        <taxon>Alphaproteobacteria</taxon>
        <taxon>Sphingomonadales</taxon>
        <taxon>Sphingomonadaceae</taxon>
        <taxon>Sphingomonas</taxon>
    </lineage>
</organism>